<sequence length="357" mass="40797">MLFTYASYLCILMFSTSVAFCYEHSKSNFKVFLWSVLFLSLWVPAAIRFGVGADYFRYLSMVESVRLGYISTEIGFYFINYIVVWFDLNPQWSIAISSFIVIFLSLKAIPRNYFTISVFVLVCTFYLPSFSLVRQAIAIAFIAYAVKYYIDGNKKNYIVFVLIGSLFHLSALLLLPIYFVARFRVRSSILFLGILIISLLLFLGSGLNTLLNSELFLQSKYGYYATSDFIQDAKIGSGIGVLIKMLLPLMFIINAKKILKTNQNLNILLWMSVGCVLANVCSMKIHIFNRLADTFLFVNFMVSSYIIASLEKNVIKQLYSMGIIIVFIVFYCRTIQANYNDDLGGIGISPYKTIFYK</sequence>
<dbReference type="Pfam" id="PF14897">
    <property type="entry name" value="EpsG"/>
    <property type="match status" value="1"/>
</dbReference>
<accession>A0A5A4U9C5</accession>
<proteinExistence type="predicted"/>
<organism evidence="1">
    <name type="scientific">Escherichia albertii</name>
    <dbReference type="NCBI Taxonomy" id="208962"/>
    <lineage>
        <taxon>Bacteria</taxon>
        <taxon>Pseudomonadati</taxon>
        <taxon>Pseudomonadota</taxon>
        <taxon>Gammaproteobacteria</taxon>
        <taxon>Enterobacterales</taxon>
        <taxon>Enterobacteriaceae</taxon>
        <taxon>Escherichia</taxon>
    </lineage>
</organism>
<name>A0A5A4U9C5_ESCAL</name>
<dbReference type="InterPro" id="IPR049458">
    <property type="entry name" value="EpsG-like"/>
</dbReference>
<dbReference type="RefSeq" id="WP_095574024.1">
    <property type="nucleotide sequence ID" value="NZ_AP014855.1"/>
</dbReference>
<protein>
    <submittedName>
        <fullName evidence="1">O-antigen polymerase</fullName>
    </submittedName>
</protein>
<reference evidence="1" key="1">
    <citation type="submission" date="2019-07" db="EMBL/GenBank/DDBJ databases">
        <title>Overview of O-antigen diversity of Escherichia albertii, an emerging enteropathogen; genetic structure, serology, and development of O-genotyping method.</title>
        <authorList>
            <person name="Ooka T."/>
            <person name="Seto K."/>
            <person name="Ogura Y."/>
            <person name="Iguchi A."/>
            <person name="Imura N."/>
            <person name="Honda M."/>
            <person name="Etoh Y."/>
            <person name="Ikeda T."/>
            <person name="Sugitani W."/>
            <person name="Konno T."/>
            <person name="Kawano K."/>
            <person name="Kudo Y."/>
            <person name="Murakami K."/>
            <person name="Hayashi T."/>
            <person name="Nishi J."/>
        </authorList>
    </citation>
    <scope>NUCLEOTIDE SEQUENCE</scope>
    <source>
        <strain evidence="1">NIAH_Bird 3</strain>
    </source>
</reference>
<evidence type="ECO:0000313" key="1">
    <source>
        <dbReference type="EMBL" id="BBM62301.1"/>
    </source>
</evidence>
<gene>
    <name evidence="1" type="primary">wzy</name>
</gene>
<dbReference type="EMBL" id="LC494309">
    <property type="protein sequence ID" value="BBM62301.1"/>
    <property type="molecule type" value="Genomic_DNA"/>
</dbReference>
<dbReference type="AlphaFoldDB" id="A0A5A4U9C5"/>